<keyword evidence="4" id="KW-0175">Coiled coil</keyword>
<dbReference type="AlphaFoldDB" id="A0AAD6GG93"/>
<proteinExistence type="predicted"/>
<name>A0AAD6GG93_9EURO</name>
<gene>
    <name evidence="7" type="ORF">N7494_006036</name>
</gene>
<reference evidence="7 8" key="1">
    <citation type="journal article" date="2023" name="IMA Fungus">
        <title>Comparative genomic study of the Penicillium genus elucidates a diverse pangenome and 15 lateral gene transfer events.</title>
        <authorList>
            <person name="Petersen C."/>
            <person name="Sorensen T."/>
            <person name="Nielsen M.R."/>
            <person name="Sondergaard T.E."/>
            <person name="Sorensen J.L."/>
            <person name="Fitzpatrick D.A."/>
            <person name="Frisvad J.C."/>
            <person name="Nielsen K.L."/>
        </authorList>
    </citation>
    <scope>NUCLEOTIDE SEQUENCE [LARGE SCALE GENOMIC DNA]</scope>
    <source>
        <strain evidence="7 8">IBT 35679</strain>
    </source>
</reference>
<feature type="region of interest" description="Disordered" evidence="5">
    <location>
        <begin position="92"/>
        <end position="148"/>
    </location>
</feature>
<keyword evidence="2" id="KW-0158">Chromosome</keyword>
<dbReference type="Pfam" id="PF10451">
    <property type="entry name" value="Stn1"/>
    <property type="match status" value="1"/>
</dbReference>
<dbReference type="Gene3D" id="2.40.50.140">
    <property type="entry name" value="Nucleic acid-binding proteins"/>
    <property type="match status" value="1"/>
</dbReference>
<feature type="compositionally biased region" description="Basic and acidic residues" evidence="5">
    <location>
        <begin position="95"/>
        <end position="104"/>
    </location>
</feature>
<sequence length="311" mass="35509">MATVDDVDPIIYPAFCFKASPTHFAWVKMAIADVHRLEKPSDFDGQKIFFYKNHPIRFVTVAGLIVARTEVFRRTILTLDDSSGATIEVTVQHSTDPKHTESDSKPAAATIGSGVFQPKPSQITEGIDGSHEEEPDPNSYTIGDSDKSKTKLIRNEPVHITATDQSILDITSLVPGTVIKVKGTLGSFRSTMQLHLERFSILRDTNAEMQFVFERLQFLVEVLSVPWVLSDEDIEVLRKEGEEGDIRAAEERERVRKKNLRRLEREEKDERSIARKYKNEEREREKEAAVCREEGVKVMREIKERKKVRLD</sequence>
<accession>A0AAD6GG93</accession>
<dbReference type="EMBL" id="JAQIZZ010000005">
    <property type="protein sequence ID" value="KAJ5540960.1"/>
    <property type="molecule type" value="Genomic_DNA"/>
</dbReference>
<dbReference type="InterPro" id="IPR018856">
    <property type="entry name" value="Stn1_N"/>
</dbReference>
<evidence type="ECO:0000313" key="8">
    <source>
        <dbReference type="Proteomes" id="UP001220324"/>
    </source>
</evidence>
<dbReference type="GO" id="GO:0000781">
    <property type="term" value="C:chromosome, telomeric region"/>
    <property type="evidence" value="ECO:0007669"/>
    <property type="project" value="UniProtKB-SubCell"/>
</dbReference>
<evidence type="ECO:0000259" key="6">
    <source>
        <dbReference type="Pfam" id="PF10451"/>
    </source>
</evidence>
<evidence type="ECO:0000313" key="7">
    <source>
        <dbReference type="EMBL" id="KAJ5540960.1"/>
    </source>
</evidence>
<keyword evidence="3" id="KW-0779">Telomere</keyword>
<organism evidence="7 8">
    <name type="scientific">Penicillium frequentans</name>
    <dbReference type="NCBI Taxonomy" id="3151616"/>
    <lineage>
        <taxon>Eukaryota</taxon>
        <taxon>Fungi</taxon>
        <taxon>Dikarya</taxon>
        <taxon>Ascomycota</taxon>
        <taxon>Pezizomycotina</taxon>
        <taxon>Eurotiomycetes</taxon>
        <taxon>Eurotiomycetidae</taxon>
        <taxon>Eurotiales</taxon>
        <taxon>Aspergillaceae</taxon>
        <taxon>Penicillium</taxon>
    </lineage>
</organism>
<feature type="coiled-coil region" evidence="4">
    <location>
        <begin position="246"/>
        <end position="283"/>
    </location>
</feature>
<evidence type="ECO:0000256" key="3">
    <source>
        <dbReference type="ARBA" id="ARBA00022895"/>
    </source>
</evidence>
<dbReference type="SUPFAM" id="SSF50249">
    <property type="entry name" value="Nucleic acid-binding proteins"/>
    <property type="match status" value="1"/>
</dbReference>
<dbReference type="Proteomes" id="UP001220324">
    <property type="component" value="Unassembled WGS sequence"/>
</dbReference>
<comment type="subcellular location">
    <subcellularLocation>
        <location evidence="1">Chromosome</location>
        <location evidence="1">Telomere</location>
    </subcellularLocation>
</comment>
<feature type="domain" description="CST complex subunit Stn1 N-terminal" evidence="6">
    <location>
        <begin position="46"/>
        <end position="112"/>
    </location>
</feature>
<evidence type="ECO:0000256" key="5">
    <source>
        <dbReference type="SAM" id="MobiDB-lite"/>
    </source>
</evidence>
<evidence type="ECO:0000256" key="1">
    <source>
        <dbReference type="ARBA" id="ARBA00004574"/>
    </source>
</evidence>
<protein>
    <recommendedName>
        <fullName evidence="6">CST complex subunit Stn1 N-terminal domain-containing protein</fullName>
    </recommendedName>
</protein>
<comment type="caution">
    <text evidence="7">The sequence shown here is derived from an EMBL/GenBank/DDBJ whole genome shotgun (WGS) entry which is preliminary data.</text>
</comment>
<evidence type="ECO:0000256" key="4">
    <source>
        <dbReference type="SAM" id="Coils"/>
    </source>
</evidence>
<evidence type="ECO:0000256" key="2">
    <source>
        <dbReference type="ARBA" id="ARBA00022454"/>
    </source>
</evidence>
<dbReference type="InterPro" id="IPR012340">
    <property type="entry name" value="NA-bd_OB-fold"/>
</dbReference>
<keyword evidence="8" id="KW-1185">Reference proteome</keyword>